<feature type="compositionally biased region" description="Acidic residues" evidence="1">
    <location>
        <begin position="69"/>
        <end position="78"/>
    </location>
</feature>
<name>A0A8H7Q063_9FUNG</name>
<dbReference type="AlphaFoldDB" id="A0A8H7Q063"/>
<evidence type="ECO:0000313" key="2">
    <source>
        <dbReference type="EMBL" id="KAG2182895.1"/>
    </source>
</evidence>
<proteinExistence type="predicted"/>
<feature type="region of interest" description="Disordered" evidence="1">
    <location>
        <begin position="20"/>
        <end position="93"/>
    </location>
</feature>
<organism evidence="2 3">
    <name type="scientific">Umbelopsis vinacea</name>
    <dbReference type="NCBI Taxonomy" id="44442"/>
    <lineage>
        <taxon>Eukaryota</taxon>
        <taxon>Fungi</taxon>
        <taxon>Fungi incertae sedis</taxon>
        <taxon>Mucoromycota</taxon>
        <taxon>Mucoromycotina</taxon>
        <taxon>Umbelopsidomycetes</taxon>
        <taxon>Umbelopsidales</taxon>
        <taxon>Umbelopsidaceae</taxon>
        <taxon>Umbelopsis</taxon>
    </lineage>
</organism>
<accession>A0A8H7Q063</accession>
<dbReference type="EMBL" id="JAEPRA010000007">
    <property type="protein sequence ID" value="KAG2182895.1"/>
    <property type="molecule type" value="Genomic_DNA"/>
</dbReference>
<evidence type="ECO:0000313" key="3">
    <source>
        <dbReference type="Proteomes" id="UP000612746"/>
    </source>
</evidence>
<protein>
    <submittedName>
        <fullName evidence="2">Uncharacterized protein</fullName>
    </submittedName>
</protein>
<evidence type="ECO:0000256" key="1">
    <source>
        <dbReference type="SAM" id="MobiDB-lite"/>
    </source>
</evidence>
<reference evidence="2" key="1">
    <citation type="submission" date="2020-12" db="EMBL/GenBank/DDBJ databases">
        <title>Metabolic potential, ecology and presence of endohyphal bacteria is reflected in genomic diversity of Mucoromycotina.</title>
        <authorList>
            <person name="Muszewska A."/>
            <person name="Okrasinska A."/>
            <person name="Steczkiewicz K."/>
            <person name="Drgas O."/>
            <person name="Orlowska M."/>
            <person name="Perlinska-Lenart U."/>
            <person name="Aleksandrzak-Piekarczyk T."/>
            <person name="Szatraj K."/>
            <person name="Zielenkiewicz U."/>
            <person name="Pilsyk S."/>
            <person name="Malc E."/>
            <person name="Mieczkowski P."/>
            <person name="Kruszewska J.S."/>
            <person name="Biernat P."/>
            <person name="Pawlowska J."/>
        </authorList>
    </citation>
    <scope>NUCLEOTIDE SEQUENCE</scope>
    <source>
        <strain evidence="2">WA0000051536</strain>
    </source>
</reference>
<comment type="caution">
    <text evidence="2">The sequence shown here is derived from an EMBL/GenBank/DDBJ whole genome shotgun (WGS) entry which is preliminary data.</text>
</comment>
<keyword evidence="3" id="KW-1185">Reference proteome</keyword>
<gene>
    <name evidence="2" type="ORF">INT44_005876</name>
</gene>
<dbReference type="Proteomes" id="UP000612746">
    <property type="component" value="Unassembled WGS sequence"/>
</dbReference>
<sequence>MVFAPYSRIEAESDALLDSVPQAVDNNTIMQRDRSQSSPPRPSFRPTNRSRAISDPFYAQNTNWHPLNDVDDEEDDDRQDLLSSSRPALPRKKSSFGVFKQGVLKAVGIKP</sequence>